<gene>
    <name evidence="10" type="ORF">ACHAWU_008903</name>
</gene>
<keyword evidence="4 9" id="KW-1133">Transmembrane helix</keyword>
<accession>A0ABD3MB71</accession>
<comment type="caution">
    <text evidence="10">The sequence shown here is derived from an EMBL/GenBank/DDBJ whole genome shotgun (WGS) entry which is preliminary data.</text>
</comment>
<dbReference type="GO" id="GO:0016020">
    <property type="term" value="C:membrane"/>
    <property type="evidence" value="ECO:0007669"/>
    <property type="project" value="UniProtKB-SubCell"/>
</dbReference>
<evidence type="ECO:0000256" key="6">
    <source>
        <dbReference type="ARBA" id="ARBA00023136"/>
    </source>
</evidence>
<feature type="transmembrane region" description="Helical" evidence="9">
    <location>
        <begin position="21"/>
        <end position="42"/>
    </location>
</feature>
<proteinExistence type="predicted"/>
<evidence type="ECO:0000256" key="5">
    <source>
        <dbReference type="ARBA" id="ARBA00023065"/>
    </source>
</evidence>
<dbReference type="GO" id="GO:0006811">
    <property type="term" value="P:monoatomic ion transport"/>
    <property type="evidence" value="ECO:0007669"/>
    <property type="project" value="UniProtKB-KW"/>
</dbReference>
<organism evidence="10 11">
    <name type="scientific">Discostella pseudostelligera</name>
    <dbReference type="NCBI Taxonomy" id="259834"/>
    <lineage>
        <taxon>Eukaryota</taxon>
        <taxon>Sar</taxon>
        <taxon>Stramenopiles</taxon>
        <taxon>Ochrophyta</taxon>
        <taxon>Bacillariophyta</taxon>
        <taxon>Coscinodiscophyceae</taxon>
        <taxon>Thalassiosirophycidae</taxon>
        <taxon>Stephanodiscales</taxon>
        <taxon>Stephanodiscaceae</taxon>
        <taxon>Discostella</taxon>
    </lineage>
</organism>
<evidence type="ECO:0000256" key="1">
    <source>
        <dbReference type="ARBA" id="ARBA00004141"/>
    </source>
</evidence>
<protein>
    <submittedName>
        <fullName evidence="10">Uncharacterized protein</fullName>
    </submittedName>
</protein>
<dbReference type="EMBL" id="JALLBG020000209">
    <property type="protein sequence ID" value="KAL3759201.1"/>
    <property type="molecule type" value="Genomic_DNA"/>
</dbReference>
<evidence type="ECO:0000256" key="7">
    <source>
        <dbReference type="SAM" id="Coils"/>
    </source>
</evidence>
<sequence>MIEYFRGPYGANLLFRWHGSALAKAFLPGLCSVSIYLSLHYVYHNDTHTTTPGYVNYVSNPYAIGVLVSSVSFLIIFRANYGYQRYWEACTTVHQLMSKWMDATVFAAVFHLQSKHHVNMKPPNFFEYDELNQLNLTRDRERWTFSSTSATTNNATTNFMGMTSDNNSNTNNVGAPTTSPVKSLQHSVSNDNLILASESGHVQHNIGGGGWPLECTTTCTTTTTSTTNSSNHNNKTNELSPSTSKVMSSMRRRRYRKSINETKRTRIYRGTSDSDYVDETHLLGPPRLDGGWGLLYPDDKIIHGRTTATFCYLNEDCDENDDDDFNENDNQQPPKPRKPLFDEKGFASTRGGRTPSLFLQELTHLSSLLVAVALATLRHDLEDAEPPLGVYHPGQPWPVADPIDLPKEVKAVAYEHRRFARNVRYLLGMDQTRRSRTIYNAARPMLVLGGVSDNEIAFLQRARGPYAKTQLVCSWLNEFMIREHLAGSMGEVGTPIVSRIVQFISDGMTCYNHALKVVLVPFPFPHAQLSAFFVLMMMVAIPLLMDQYTNKVWLGAVLTFLTVVCLAGLHEVARELETPYRSAPNDVPLCTLLAYYNEALITTFAGFHPDAYWDRAEVVKRMKDRASSAAASAIDVENEAAAPFVYVDDEPILVSELLRNVSSNGRESTVLPRDGTSKLAKNTNGTLEELRALIDSQANEIRDLQERVQKKKARSTYHPAITKE</sequence>
<comment type="subcellular location">
    <subcellularLocation>
        <location evidence="1">Membrane</location>
        <topology evidence="1">Multi-pass membrane protein</topology>
    </subcellularLocation>
</comment>
<evidence type="ECO:0000313" key="10">
    <source>
        <dbReference type="EMBL" id="KAL3759201.1"/>
    </source>
</evidence>
<feature type="compositionally biased region" description="Low complexity" evidence="8">
    <location>
        <begin position="223"/>
        <end position="249"/>
    </location>
</feature>
<evidence type="ECO:0000256" key="3">
    <source>
        <dbReference type="ARBA" id="ARBA00022692"/>
    </source>
</evidence>
<keyword evidence="11" id="KW-1185">Reference proteome</keyword>
<feature type="transmembrane region" description="Helical" evidence="9">
    <location>
        <begin position="62"/>
        <end position="81"/>
    </location>
</feature>
<dbReference type="Pfam" id="PF25539">
    <property type="entry name" value="Bestrophin_2"/>
    <property type="match status" value="1"/>
</dbReference>
<keyword evidence="6 9" id="KW-0472">Membrane</keyword>
<dbReference type="PANTHER" id="PTHR33281:SF20">
    <property type="match status" value="1"/>
</dbReference>
<feature type="transmembrane region" description="Helical" evidence="9">
    <location>
        <begin position="529"/>
        <end position="545"/>
    </location>
</feature>
<keyword evidence="3 9" id="KW-0812">Transmembrane</keyword>
<dbReference type="AlphaFoldDB" id="A0ABD3MB71"/>
<dbReference type="Proteomes" id="UP001530293">
    <property type="component" value="Unassembled WGS sequence"/>
</dbReference>
<keyword evidence="7" id="KW-0175">Coiled coil</keyword>
<evidence type="ECO:0000256" key="8">
    <source>
        <dbReference type="SAM" id="MobiDB-lite"/>
    </source>
</evidence>
<feature type="transmembrane region" description="Helical" evidence="9">
    <location>
        <begin position="551"/>
        <end position="569"/>
    </location>
</feature>
<feature type="region of interest" description="Disordered" evidence="8">
    <location>
        <begin position="322"/>
        <end position="346"/>
    </location>
</feature>
<keyword evidence="5" id="KW-0406">Ion transport</keyword>
<feature type="coiled-coil region" evidence="7">
    <location>
        <begin position="680"/>
        <end position="714"/>
    </location>
</feature>
<evidence type="ECO:0000256" key="9">
    <source>
        <dbReference type="SAM" id="Phobius"/>
    </source>
</evidence>
<keyword evidence="2" id="KW-0813">Transport</keyword>
<dbReference type="PANTHER" id="PTHR33281">
    <property type="entry name" value="UPF0187 PROTEIN YNEE"/>
    <property type="match status" value="1"/>
</dbReference>
<evidence type="ECO:0000256" key="4">
    <source>
        <dbReference type="ARBA" id="ARBA00022989"/>
    </source>
</evidence>
<dbReference type="InterPro" id="IPR044669">
    <property type="entry name" value="YneE/VCCN1/2-like"/>
</dbReference>
<evidence type="ECO:0000256" key="2">
    <source>
        <dbReference type="ARBA" id="ARBA00022448"/>
    </source>
</evidence>
<reference evidence="10 11" key="1">
    <citation type="submission" date="2024-10" db="EMBL/GenBank/DDBJ databases">
        <title>Updated reference genomes for cyclostephanoid diatoms.</title>
        <authorList>
            <person name="Roberts W.R."/>
            <person name="Alverson A.J."/>
        </authorList>
    </citation>
    <scope>NUCLEOTIDE SEQUENCE [LARGE SCALE GENOMIC DNA]</scope>
    <source>
        <strain evidence="10 11">AJA232-27</strain>
    </source>
</reference>
<name>A0ABD3MB71_9STRA</name>
<feature type="region of interest" description="Disordered" evidence="8">
    <location>
        <begin position="223"/>
        <end position="253"/>
    </location>
</feature>
<evidence type="ECO:0000313" key="11">
    <source>
        <dbReference type="Proteomes" id="UP001530293"/>
    </source>
</evidence>